<dbReference type="Proteomes" id="UP001500804">
    <property type="component" value="Unassembled WGS sequence"/>
</dbReference>
<dbReference type="RefSeq" id="WP_345610418.1">
    <property type="nucleotide sequence ID" value="NZ_BAABJO010000032.1"/>
</dbReference>
<accession>A0ABP9NYX5</accession>
<reference evidence="2" key="1">
    <citation type="journal article" date="2019" name="Int. J. Syst. Evol. Microbiol.">
        <title>The Global Catalogue of Microorganisms (GCM) 10K type strain sequencing project: providing services to taxonomists for standard genome sequencing and annotation.</title>
        <authorList>
            <consortium name="The Broad Institute Genomics Platform"/>
            <consortium name="The Broad Institute Genome Sequencing Center for Infectious Disease"/>
            <person name="Wu L."/>
            <person name="Ma J."/>
        </authorList>
    </citation>
    <scope>NUCLEOTIDE SEQUENCE [LARGE SCALE GENOMIC DNA]</scope>
    <source>
        <strain evidence="2">JCM 18302</strain>
    </source>
</reference>
<protein>
    <recommendedName>
        <fullName evidence="3">KTSC domain-containing protein</fullName>
    </recommendedName>
</protein>
<comment type="caution">
    <text evidence="1">The sequence shown here is derived from an EMBL/GenBank/DDBJ whole genome shotgun (WGS) entry which is preliminary data.</text>
</comment>
<evidence type="ECO:0000313" key="2">
    <source>
        <dbReference type="Proteomes" id="UP001500804"/>
    </source>
</evidence>
<name>A0ABP9NYX5_9PSEU</name>
<organism evidence="1 2">
    <name type="scientific">Pseudonocardia adelaidensis</name>
    <dbReference type="NCBI Taxonomy" id="648754"/>
    <lineage>
        <taxon>Bacteria</taxon>
        <taxon>Bacillati</taxon>
        <taxon>Actinomycetota</taxon>
        <taxon>Actinomycetes</taxon>
        <taxon>Pseudonocardiales</taxon>
        <taxon>Pseudonocardiaceae</taxon>
        <taxon>Pseudonocardia</taxon>
    </lineage>
</organism>
<evidence type="ECO:0000313" key="1">
    <source>
        <dbReference type="EMBL" id="GAA5135441.1"/>
    </source>
</evidence>
<sequence>MATTKPDIKSIKLSDVSLWAADDGSIHITSDDPDAKGNLHTYVNNNPASKRYHPAMYAQFARILTKLGKTVPGWEDDRAPE</sequence>
<evidence type="ECO:0008006" key="3">
    <source>
        <dbReference type="Google" id="ProtNLM"/>
    </source>
</evidence>
<gene>
    <name evidence="1" type="ORF">GCM10023320_64990</name>
</gene>
<proteinExistence type="predicted"/>
<keyword evidence="2" id="KW-1185">Reference proteome</keyword>
<dbReference type="EMBL" id="BAABJO010000032">
    <property type="protein sequence ID" value="GAA5135441.1"/>
    <property type="molecule type" value="Genomic_DNA"/>
</dbReference>